<feature type="signal peptide" evidence="4">
    <location>
        <begin position="1"/>
        <end position="19"/>
    </location>
</feature>
<dbReference type="PANTHER" id="PTHR34106:SF5">
    <property type="entry name" value="GLYCOSIDASE"/>
    <property type="match status" value="1"/>
</dbReference>
<dbReference type="Proteomes" id="UP000034947">
    <property type="component" value="Unassembled WGS sequence"/>
</dbReference>
<gene>
    <name evidence="5" type="ORF">AOCH_005789</name>
</gene>
<dbReference type="CDD" id="cd18610">
    <property type="entry name" value="GH130_BT3780-like"/>
    <property type="match status" value="1"/>
</dbReference>
<reference evidence="5 6" key="1">
    <citation type="submission" date="2015-02" db="EMBL/GenBank/DDBJ databases">
        <title>Draft Genome Sequences of Two Closely-Related Aflatoxigenic Aspergillus Species Obtained from the Cote d'Ivoire.</title>
        <authorList>
            <person name="Moore G.G."/>
            <person name="Beltz S.B."/>
            <person name="Mack B.M."/>
        </authorList>
    </citation>
    <scope>NUCLEOTIDE SEQUENCE [LARGE SCALE GENOMIC DNA]</scope>
    <source>
        <strain evidence="5 6">SRRC1432</strain>
    </source>
</reference>
<evidence type="ECO:0000256" key="1">
    <source>
        <dbReference type="ARBA" id="ARBA00022676"/>
    </source>
</evidence>
<evidence type="ECO:0000256" key="4">
    <source>
        <dbReference type="SAM" id="SignalP"/>
    </source>
</evidence>
<keyword evidence="1" id="KW-0328">Glycosyltransferase</keyword>
<keyword evidence="3 4" id="KW-0732">Signal</keyword>
<dbReference type="VEuPathDB" id="FungiDB:P175DRAFT_0498754"/>
<dbReference type="GO" id="GO:0016757">
    <property type="term" value="F:glycosyltransferase activity"/>
    <property type="evidence" value="ECO:0007669"/>
    <property type="project" value="UniProtKB-KW"/>
</dbReference>
<evidence type="ECO:0008006" key="7">
    <source>
        <dbReference type="Google" id="ProtNLM"/>
    </source>
</evidence>
<dbReference type="InterPro" id="IPR023296">
    <property type="entry name" value="Glyco_hydro_beta-prop_sf"/>
</dbReference>
<dbReference type="InterPro" id="IPR007184">
    <property type="entry name" value="Mannoside_phosphorylase"/>
</dbReference>
<dbReference type="Pfam" id="PF04041">
    <property type="entry name" value="Glyco_hydro_130"/>
    <property type="match status" value="1"/>
</dbReference>
<name>A0A0F8X5A9_9EURO</name>
<dbReference type="OrthoDB" id="21615at2759"/>
<comment type="caution">
    <text evidence="5">The sequence shown here is derived from an EMBL/GenBank/DDBJ whole genome shotgun (WGS) entry which is preliminary data.</text>
</comment>
<proteinExistence type="predicted"/>
<feature type="chain" id="PRO_5002529251" description="Glycosyl hydrolase family 32 N-terminal domain-containing protein" evidence="4">
    <location>
        <begin position="20"/>
        <end position="370"/>
    </location>
</feature>
<dbReference type="EMBL" id="JYKN01000321">
    <property type="protein sequence ID" value="KKK24835.1"/>
    <property type="molecule type" value="Genomic_DNA"/>
</dbReference>
<dbReference type="PANTHER" id="PTHR34106">
    <property type="entry name" value="GLYCOSIDASE"/>
    <property type="match status" value="1"/>
</dbReference>
<sequence>MKLSLLLLLALASPSSILGASVPRDSNGIPVITPQSTDNEANYSAPYFPLLGFEKYAANPILTADTSHAWESRAVFNPSAIVVDNRVWLLYRAQDITGRSSIGIAWSSDGIHFTRSATPILEATESYETSGGCEDPRVVRVNGTFYLTYTGVENSLARLCLATSTNLVDWKKHGPILPDISDVVYDFLRPFNGYLSRHGWSKSGAILNERQLDGRYYMHFGESYLYTAYSTDLIHWHVSTSDDTLAGLLRIADQPAPYAPKLNIWEQGLMESGPPPIKTRDGRWLKVYNGVSTGVGGFASMQYNTGQMLIDPGNFPLGPPIARLELPMLEPETGHRVVFSEGLVQFHGQWFLYFGIDDSSVGVAVAPVQP</sequence>
<keyword evidence="6" id="KW-1185">Reference proteome</keyword>
<accession>A0A0F8X5A9</accession>
<evidence type="ECO:0000313" key="5">
    <source>
        <dbReference type="EMBL" id="KKK24835.1"/>
    </source>
</evidence>
<dbReference type="AlphaFoldDB" id="A0A0F8X5A9"/>
<evidence type="ECO:0000313" key="6">
    <source>
        <dbReference type="Proteomes" id="UP000034947"/>
    </source>
</evidence>
<dbReference type="Gene3D" id="2.115.10.20">
    <property type="entry name" value="Glycosyl hydrolase domain, family 43"/>
    <property type="match status" value="1"/>
</dbReference>
<evidence type="ECO:0000256" key="2">
    <source>
        <dbReference type="ARBA" id="ARBA00022679"/>
    </source>
</evidence>
<keyword evidence="2" id="KW-0808">Transferase</keyword>
<protein>
    <recommendedName>
        <fullName evidence="7">Glycosyl hydrolase family 32 N-terminal domain-containing protein</fullName>
    </recommendedName>
</protein>
<evidence type="ECO:0000256" key="3">
    <source>
        <dbReference type="ARBA" id="ARBA00022729"/>
    </source>
</evidence>
<dbReference type="SUPFAM" id="SSF75005">
    <property type="entry name" value="Arabinanase/levansucrase/invertase"/>
    <property type="match status" value="1"/>
</dbReference>
<organism evidence="5 6">
    <name type="scientific">Aspergillus ochraceoroseus</name>
    <dbReference type="NCBI Taxonomy" id="138278"/>
    <lineage>
        <taxon>Eukaryota</taxon>
        <taxon>Fungi</taxon>
        <taxon>Dikarya</taxon>
        <taxon>Ascomycota</taxon>
        <taxon>Pezizomycotina</taxon>
        <taxon>Eurotiomycetes</taxon>
        <taxon>Eurotiomycetidae</taxon>
        <taxon>Eurotiales</taxon>
        <taxon>Aspergillaceae</taxon>
        <taxon>Aspergillus</taxon>
        <taxon>Aspergillus subgen. Nidulantes</taxon>
    </lineage>
</organism>